<evidence type="ECO:0000259" key="17">
    <source>
        <dbReference type="Pfam" id="PF08245"/>
    </source>
</evidence>
<evidence type="ECO:0000256" key="10">
    <source>
        <dbReference type="ARBA" id="ARBA00022984"/>
    </source>
</evidence>
<dbReference type="GO" id="GO:0051301">
    <property type="term" value="P:cell division"/>
    <property type="evidence" value="ECO:0007669"/>
    <property type="project" value="UniProtKB-KW"/>
</dbReference>
<keyword evidence="9" id="KW-0133">Cell shape</keyword>
<keyword evidence="10" id="KW-0573">Peptidoglycan synthesis</keyword>
<dbReference type="Gene3D" id="3.90.190.20">
    <property type="entry name" value="Mur ligase, C-terminal domain"/>
    <property type="match status" value="1"/>
</dbReference>
<evidence type="ECO:0000256" key="12">
    <source>
        <dbReference type="ARBA" id="ARBA00023316"/>
    </source>
</evidence>
<dbReference type="InterPro" id="IPR036615">
    <property type="entry name" value="Mur_ligase_C_dom_sf"/>
</dbReference>
<comment type="subcellular location">
    <subcellularLocation>
        <location evidence="1">Cytoplasm</location>
    </subcellularLocation>
</comment>
<evidence type="ECO:0000256" key="4">
    <source>
        <dbReference type="ARBA" id="ARBA00022490"/>
    </source>
</evidence>
<dbReference type="PANTHER" id="PTHR43445">
    <property type="entry name" value="UDP-N-ACETYLMURAMATE--L-ALANINE LIGASE-RELATED"/>
    <property type="match status" value="1"/>
</dbReference>
<dbReference type="AlphaFoldDB" id="E1YF01"/>
<organism evidence="18">
    <name type="scientific">uncultured Desulfobacterium sp</name>
    <dbReference type="NCBI Taxonomy" id="201089"/>
    <lineage>
        <taxon>Bacteria</taxon>
        <taxon>Pseudomonadati</taxon>
        <taxon>Thermodesulfobacteriota</taxon>
        <taxon>Desulfobacteria</taxon>
        <taxon>Desulfobacterales</taxon>
        <taxon>Desulfobacteriaceae</taxon>
        <taxon>Desulfobacterium</taxon>
        <taxon>environmental samples</taxon>
    </lineage>
</organism>
<protein>
    <recommendedName>
        <fullName evidence="3 14">UDP-N-acetylmuramate--L-alanine ligase</fullName>
        <ecNumber evidence="3 14">6.3.2.8</ecNumber>
    </recommendedName>
</protein>
<gene>
    <name evidence="18" type="ORF">N47_J01260</name>
</gene>
<dbReference type="GO" id="GO:0005737">
    <property type="term" value="C:cytoplasm"/>
    <property type="evidence" value="ECO:0007669"/>
    <property type="project" value="UniProtKB-SubCell"/>
</dbReference>
<dbReference type="InterPro" id="IPR005757">
    <property type="entry name" value="Mpl"/>
</dbReference>
<evidence type="ECO:0000259" key="15">
    <source>
        <dbReference type="Pfam" id="PF01225"/>
    </source>
</evidence>
<keyword evidence="7" id="KW-0547">Nucleotide-binding</keyword>
<dbReference type="EMBL" id="FR695872">
    <property type="protein sequence ID" value="CBX29145.1"/>
    <property type="molecule type" value="Genomic_DNA"/>
</dbReference>
<evidence type="ECO:0000256" key="3">
    <source>
        <dbReference type="ARBA" id="ARBA00012211"/>
    </source>
</evidence>
<feature type="domain" description="Mur ligase C-terminal" evidence="16">
    <location>
        <begin position="329"/>
        <end position="461"/>
    </location>
</feature>
<accession>E1YF01</accession>
<dbReference type="Pfam" id="PF02875">
    <property type="entry name" value="Mur_ligase_C"/>
    <property type="match status" value="1"/>
</dbReference>
<dbReference type="SUPFAM" id="SSF53244">
    <property type="entry name" value="MurD-like peptide ligases, peptide-binding domain"/>
    <property type="match status" value="1"/>
</dbReference>
<evidence type="ECO:0000313" key="18">
    <source>
        <dbReference type="EMBL" id="CBX29145.1"/>
    </source>
</evidence>
<evidence type="ECO:0000256" key="8">
    <source>
        <dbReference type="ARBA" id="ARBA00022840"/>
    </source>
</evidence>
<keyword evidence="6" id="KW-0132">Cell division</keyword>
<feature type="domain" description="Mur ligase central" evidence="17">
    <location>
        <begin position="121"/>
        <end position="307"/>
    </location>
</feature>
<dbReference type="NCBIfam" id="TIGR01082">
    <property type="entry name" value="murC"/>
    <property type="match status" value="1"/>
</dbReference>
<keyword evidence="5 18" id="KW-0436">Ligase</keyword>
<dbReference type="InterPro" id="IPR013221">
    <property type="entry name" value="Mur_ligase_cen"/>
</dbReference>
<evidence type="ECO:0000256" key="14">
    <source>
        <dbReference type="NCBIfam" id="TIGR01082"/>
    </source>
</evidence>
<dbReference type="GO" id="GO:0071555">
    <property type="term" value="P:cell wall organization"/>
    <property type="evidence" value="ECO:0007669"/>
    <property type="project" value="UniProtKB-KW"/>
</dbReference>
<dbReference type="Gene3D" id="3.40.1190.10">
    <property type="entry name" value="Mur-like, catalytic domain"/>
    <property type="match status" value="1"/>
</dbReference>
<dbReference type="Pfam" id="PF08245">
    <property type="entry name" value="Mur_ligase_M"/>
    <property type="match status" value="1"/>
</dbReference>
<dbReference type="UniPathway" id="UPA00219"/>
<sequence length="481" mass="53305">MLDLNKNRIPGHIKKIHLIAVCGTGMGALACMLKDMGYEVTGSDEKIYPPMSDFLAAKGIALMQGFSADNLSYRPDLVVVGNAVRRDNPEAVKMAELGSCFCSMPQALNRFAGDGKSSLIVTGTHGKTTTTSILAWILYKAGLDPSFMIGGITKNFNSNYRIGKGKYFVVEGDEYDTAFFDKGPKFLHFDPLIAILTSIEFDHADIFRDLEHVKETFSRMIEKISPGSSLIVFDRDTNIKSLIRNSSCKIEKYGKNSDSDWKLGSFRVEPPWTFFEVMKKGKAFGSFKTKLIGEHNLLNALSVIAAADNLKVPVDTIHDALETFEGVKRRQEIRGERKGITVMDDFAHHPTAVKETIKAVRPFYPDGRVIAVFEPRTNSSMRKVFQDVYPLSFDKADIVCISKPPLLGKIPFDERFSSEKLVQDLKIMGKDAYFFSNTQAIIDFIVKAGKSGDLVLIMSNGGFENIHERLLAALGAGCGMV</sequence>
<evidence type="ECO:0000256" key="13">
    <source>
        <dbReference type="ARBA" id="ARBA00047833"/>
    </source>
</evidence>
<dbReference type="Gene3D" id="3.40.50.720">
    <property type="entry name" value="NAD(P)-binding Rossmann-like Domain"/>
    <property type="match status" value="1"/>
</dbReference>
<dbReference type="NCBIfam" id="TIGR01081">
    <property type="entry name" value="mpl"/>
    <property type="match status" value="1"/>
</dbReference>
<dbReference type="GO" id="GO:0008763">
    <property type="term" value="F:UDP-N-acetylmuramate-L-alanine ligase activity"/>
    <property type="evidence" value="ECO:0007669"/>
    <property type="project" value="UniProtKB-UniRule"/>
</dbReference>
<evidence type="ECO:0000256" key="6">
    <source>
        <dbReference type="ARBA" id="ARBA00022618"/>
    </source>
</evidence>
<evidence type="ECO:0000256" key="2">
    <source>
        <dbReference type="ARBA" id="ARBA00004752"/>
    </source>
</evidence>
<dbReference type="InterPro" id="IPR036565">
    <property type="entry name" value="Mur-like_cat_sf"/>
</dbReference>
<dbReference type="GO" id="GO:0008360">
    <property type="term" value="P:regulation of cell shape"/>
    <property type="evidence" value="ECO:0007669"/>
    <property type="project" value="UniProtKB-KW"/>
</dbReference>
<dbReference type="GO" id="GO:0009252">
    <property type="term" value="P:peptidoglycan biosynthetic process"/>
    <property type="evidence" value="ECO:0007669"/>
    <property type="project" value="UniProtKB-UniRule"/>
</dbReference>
<evidence type="ECO:0000256" key="5">
    <source>
        <dbReference type="ARBA" id="ARBA00022598"/>
    </source>
</evidence>
<keyword evidence="4" id="KW-0963">Cytoplasm</keyword>
<dbReference type="InterPro" id="IPR000713">
    <property type="entry name" value="Mur_ligase_N"/>
</dbReference>
<dbReference type="InterPro" id="IPR050061">
    <property type="entry name" value="MurCDEF_pg_biosynth"/>
</dbReference>
<dbReference type="PROSITE" id="PS51257">
    <property type="entry name" value="PROKAR_LIPOPROTEIN"/>
    <property type="match status" value="1"/>
</dbReference>
<comment type="catalytic activity">
    <reaction evidence="13">
        <text>UDP-N-acetyl-alpha-D-muramate + L-alanine + ATP = UDP-N-acetyl-alpha-D-muramoyl-L-alanine + ADP + phosphate + H(+)</text>
        <dbReference type="Rhea" id="RHEA:23372"/>
        <dbReference type="ChEBI" id="CHEBI:15378"/>
        <dbReference type="ChEBI" id="CHEBI:30616"/>
        <dbReference type="ChEBI" id="CHEBI:43474"/>
        <dbReference type="ChEBI" id="CHEBI:57972"/>
        <dbReference type="ChEBI" id="CHEBI:70757"/>
        <dbReference type="ChEBI" id="CHEBI:83898"/>
        <dbReference type="ChEBI" id="CHEBI:456216"/>
        <dbReference type="EC" id="6.3.2.8"/>
    </reaction>
</comment>
<comment type="pathway">
    <text evidence="2">Cell wall biogenesis; peptidoglycan biosynthesis.</text>
</comment>
<proteinExistence type="predicted"/>
<evidence type="ECO:0000256" key="1">
    <source>
        <dbReference type="ARBA" id="ARBA00004496"/>
    </source>
</evidence>
<dbReference type="SUPFAM" id="SSF51984">
    <property type="entry name" value="MurCD N-terminal domain"/>
    <property type="match status" value="1"/>
</dbReference>
<keyword evidence="12" id="KW-0961">Cell wall biogenesis/degradation</keyword>
<dbReference type="EC" id="6.3.2.8" evidence="3 14"/>
<evidence type="ECO:0000256" key="9">
    <source>
        <dbReference type="ARBA" id="ARBA00022960"/>
    </source>
</evidence>
<dbReference type="InterPro" id="IPR004101">
    <property type="entry name" value="Mur_ligase_C"/>
</dbReference>
<evidence type="ECO:0000256" key="7">
    <source>
        <dbReference type="ARBA" id="ARBA00022741"/>
    </source>
</evidence>
<dbReference type="Pfam" id="PF01225">
    <property type="entry name" value="Mur_ligase"/>
    <property type="match status" value="1"/>
</dbReference>
<dbReference type="GO" id="GO:0005524">
    <property type="term" value="F:ATP binding"/>
    <property type="evidence" value="ECO:0007669"/>
    <property type="project" value="UniProtKB-KW"/>
</dbReference>
<dbReference type="InterPro" id="IPR005758">
    <property type="entry name" value="UDP-N-AcMur_Ala_ligase_MurC"/>
</dbReference>
<name>E1YF01_9BACT</name>
<feature type="domain" description="Mur ligase N-terminal catalytic" evidence="15">
    <location>
        <begin position="15"/>
        <end position="112"/>
    </location>
</feature>
<evidence type="ECO:0000256" key="11">
    <source>
        <dbReference type="ARBA" id="ARBA00023306"/>
    </source>
</evidence>
<reference evidence="18" key="1">
    <citation type="journal article" date="2011" name="Environ. Microbiol.">
        <title>Genomic insights into the metabolic potential of the polycyclic aromatic hydrocarbon degrading sulfate-reducing Deltaproteobacterium N47.</title>
        <authorList>
            <person name="Bergmann F."/>
            <person name="Selesi D."/>
            <person name="Weinmaier T."/>
            <person name="Tischler P."/>
            <person name="Rattei T."/>
            <person name="Meckenstock R.U."/>
        </authorList>
    </citation>
    <scope>NUCLEOTIDE SEQUENCE</scope>
</reference>
<dbReference type="SUPFAM" id="SSF53623">
    <property type="entry name" value="MurD-like peptide ligases, catalytic domain"/>
    <property type="match status" value="1"/>
</dbReference>
<dbReference type="PANTHER" id="PTHR43445:SF5">
    <property type="entry name" value="UDP-N-ACETYLMURAMATE--L-ALANYL-GAMMA-D-GLUTAMYL-MESO-2,6-DIAMINOHEPTANDIOATE LIGASE"/>
    <property type="match status" value="1"/>
</dbReference>
<keyword evidence="11" id="KW-0131">Cell cycle</keyword>
<keyword evidence="8" id="KW-0067">ATP-binding</keyword>
<evidence type="ECO:0000259" key="16">
    <source>
        <dbReference type="Pfam" id="PF02875"/>
    </source>
</evidence>